<proteinExistence type="predicted"/>
<dbReference type="EMBL" id="JAAEDM010000033">
    <property type="protein sequence ID" value="MBR0672120.1"/>
    <property type="molecule type" value="Genomic_DNA"/>
</dbReference>
<feature type="region of interest" description="Disordered" evidence="1">
    <location>
        <begin position="1"/>
        <end position="27"/>
    </location>
</feature>
<dbReference type="Gene3D" id="3.30.300.130">
    <property type="entry name" value="Fe-S cluster assembly (FSCA)"/>
    <property type="match status" value="1"/>
</dbReference>
<protein>
    <submittedName>
        <fullName evidence="3">SUF system Fe-S cluster assembly protein</fullName>
    </submittedName>
</protein>
<dbReference type="Proteomes" id="UP001138751">
    <property type="component" value="Unassembled WGS sequence"/>
</dbReference>
<dbReference type="NCBIfam" id="TIGR02945">
    <property type="entry name" value="SUF_assoc"/>
    <property type="match status" value="1"/>
</dbReference>
<dbReference type="PANTHER" id="PTHR42831:SF1">
    <property type="entry name" value="FE-S PROTEIN MATURATION AUXILIARY FACTOR YITW"/>
    <property type="match status" value="1"/>
</dbReference>
<dbReference type="InterPro" id="IPR002744">
    <property type="entry name" value="MIP18-like"/>
</dbReference>
<dbReference type="PANTHER" id="PTHR42831">
    <property type="entry name" value="FE-S PROTEIN MATURATION AUXILIARY FACTOR YITW"/>
    <property type="match status" value="1"/>
</dbReference>
<evidence type="ECO:0000256" key="1">
    <source>
        <dbReference type="SAM" id="MobiDB-lite"/>
    </source>
</evidence>
<comment type="caution">
    <text evidence="3">The sequence shown here is derived from an EMBL/GenBank/DDBJ whole genome shotgun (WGS) entry which is preliminary data.</text>
</comment>
<evidence type="ECO:0000313" key="4">
    <source>
        <dbReference type="Proteomes" id="UP001138751"/>
    </source>
</evidence>
<dbReference type="InterPro" id="IPR052339">
    <property type="entry name" value="Fe-S_Maturation_MIP18"/>
</dbReference>
<organism evidence="3 4">
    <name type="scientific">Neoroseomonas soli</name>
    <dbReference type="NCBI Taxonomy" id="1081025"/>
    <lineage>
        <taxon>Bacteria</taxon>
        <taxon>Pseudomonadati</taxon>
        <taxon>Pseudomonadota</taxon>
        <taxon>Alphaproteobacteria</taxon>
        <taxon>Acetobacterales</taxon>
        <taxon>Acetobacteraceae</taxon>
        <taxon>Neoroseomonas</taxon>
    </lineage>
</organism>
<dbReference type="RefSeq" id="WP_211862523.1">
    <property type="nucleotide sequence ID" value="NZ_JAAEDM010000033.1"/>
</dbReference>
<dbReference type="InterPro" id="IPR014291">
    <property type="entry name" value="SUF_FeS_clus_asmbl-assoc"/>
</dbReference>
<reference evidence="3" key="1">
    <citation type="submission" date="2020-01" db="EMBL/GenBank/DDBJ databases">
        <authorList>
            <person name="Rat A."/>
        </authorList>
    </citation>
    <scope>NUCLEOTIDE SEQUENCE</scope>
    <source>
        <strain evidence="3">LMG 31231</strain>
    </source>
</reference>
<dbReference type="Pfam" id="PF01883">
    <property type="entry name" value="FeS_assembly_P"/>
    <property type="match status" value="1"/>
</dbReference>
<reference evidence="3" key="2">
    <citation type="journal article" date="2021" name="Syst. Appl. Microbiol.">
        <title>Roseomonas hellenica sp. nov., isolated from roots of wild-growing Alkanna tinctoria.</title>
        <authorList>
            <person name="Rat A."/>
            <person name="Naranjo H.D."/>
            <person name="Lebbe L."/>
            <person name="Cnockaert M."/>
            <person name="Krigas N."/>
            <person name="Grigoriadou K."/>
            <person name="Maloupa E."/>
            <person name="Willems A."/>
        </authorList>
    </citation>
    <scope>NUCLEOTIDE SEQUENCE</scope>
    <source>
        <strain evidence="3">LMG 31231</strain>
    </source>
</reference>
<keyword evidence="4" id="KW-1185">Reference proteome</keyword>
<sequence>MSEDATINPPETRAAWTPDGEVKPPAPKVSEDAVIAAVSTVYDPEIPVDIYQLGLIYAIEIADDGKVKVEMTLTTPSCPSAQELPGQVEDAVRGVEGVTDVDVEVVWDPPWDQSRMSEDARLALNMF</sequence>
<dbReference type="SUPFAM" id="SSF117916">
    <property type="entry name" value="Fe-S cluster assembly (FSCA) domain-like"/>
    <property type="match status" value="1"/>
</dbReference>
<name>A0A9X9WY91_9PROT</name>
<dbReference type="InterPro" id="IPR034904">
    <property type="entry name" value="FSCA_dom_sf"/>
</dbReference>
<dbReference type="AlphaFoldDB" id="A0A9X9WY91"/>
<accession>A0A9X9WY91</accession>
<gene>
    <name evidence="3" type="ORF">GXW76_13140</name>
</gene>
<evidence type="ECO:0000313" key="3">
    <source>
        <dbReference type="EMBL" id="MBR0672120.1"/>
    </source>
</evidence>
<feature type="domain" description="MIP18 family-like" evidence="2">
    <location>
        <begin position="31"/>
        <end position="105"/>
    </location>
</feature>
<evidence type="ECO:0000259" key="2">
    <source>
        <dbReference type="Pfam" id="PF01883"/>
    </source>
</evidence>